<sequence>MSTISKHFGLKYKEESYIFKELEKVRKETKNEFLRIKEKLAAKPAVDEIPVFGLRLPSPARYAAKGSASRVGSPKPAGSPRVKGRARPTATLPQPAPRGAPRPPGPREVAAPGKGRPFRPQDFYLRSSAFLRRRPQKPPVIAPRAGTSRPVVLMPPRVPTGKARAHRGSRTPPPADSKPVLDPARGRVASLEPAQLAEVGQARERLPDSFSSDEGDAEAAGRRKRVRINTRFLLEDSDGESREAPGSSSKTDRESTPPSDSREANPQAPQPVRAIPKSIEEIIASLQSEAQLASDQTIKELIHSVLGQNYDIKMEDISLMGKRYWQQSPQMQAEQGPQISIKETQMNVLEKLPETVSSIFQIEQEDVLEWGTSEAESILFKPQETSEVQSASESSKPLEGAQPIGDSKITKRVSLKVNSSELLQIKGKEVKRRRKSKFGVTPQRPKKISKPKCGQKLPKKKIPDYSTWTLHNLCTTIPAKELPVDLRVASRVYHTADKKGHNTVLGVFGTSLLDDRYTDEEQRDRILHGAPVMDVSQEYAAVVPSRPGILPELIAGTGQSAHKPQLQLFGEEVSAYPGVTKLFWNLTSPKFSVPVSVMKETVYPEYESAQTSRILIEKFTSESKESIITLNQHRRSSRQFFLRKAASFENIQKHFSTQSTQLKRVKSAVELNKDETIVLSEFQDDMQSNIKEVKLQKAKELERWMTEKNEAKESVSEKESIDTILDYMRGRYGSRDLSFTLIEASRQAGITYIVYPKKKKMRRRKGLRLSKLTLVYDELSKPPKTLERSLSHGILPGQKKYLLRIPQYERVLRCPSVPLDLNFDKSAQIKRILEHNDPQTWAPEMVSQFKQKKTTPRVKISVDKDSFETVKQSAKLDLSDSLTCGLPLAVIKHYESEVEILTEEINSKKKYPAFLYCRRGALYRKLGKLQSAMNDLQEAIFLEPLFLNAYWHRHFIYLFQDKINEALDDLNFINKYNKNNADAYFSRAEIFREKNEITLAILNYTQAIKCRPTEADLYFRRGEMYETENKMLAIDDFSKCIFYDPKRTDALFKRGMFYYENENWIAAEQDFTALLKIDPQNSQARMYRGRAYFKRNFYKQAVQDLSIAVHLDPNNWLALYYRACLFRKSNPLRALQDYSVSALINDGYENLSCFLHRGILYADLKLWLLAICDFEAVISLERTMTLAYINIGLINLLHLDNYIEATSYFSEAIRYDPMYIQSYICRAEAYNKLHKLKKSVRELSYAIHLQPDGIQLYIIRGQYLLKMRCYDLAKFTIYQVAEMNKGLIELSPIQQALIYSFCENHDKAIQVLDGITLNKPDISMCTLLAKAQMKAKRNKEAMRMFKKALDLISYSDKGPSSLAASADCLYHLGLCYMEEGNLQLAYDSFTKAVKANPDFAESFYHRGLCKVKLHKNGSILDFNRAITLDPKHYQAYLSRVAYYGLKGRYAKAILSCNEAIKIYPQSVRAYVYRGVLKYYSRTYKLAITDLTTAINMDKNSYIAFYNRALCYTKINELQMALTDYGIVLLLNAGETVTLNTYINRGLIYAELEQFSFALEDFKQAALISKTNVSLCQATAMCYHRNKEFEEAVNFFTWAVKIDPRFLDAYIGRGNSYMEYGHEEATKQAQKDFLKALHFNPAYTKARICLGYNLQAQGKFQKAWNHFTIAMEVDPKSYLAYEGRAVVCLQMGDNFAAFQDINAAIKINGTAEFLTNRGVIHEFMGQQQNAMRDYQEAISLNPTYSLAYFNAGNIYFHHRQFSQASDYFSKALKFDPENECATMNRAIANTVLKRYEEAKEDFAYVAESCPLWAAVYFNRAYFYCCLKQYELAEEDLSKALSLQPNDALIYNLRAEVRGKIGLIEEAMADYNKALDLQECASVV</sequence>
<name>A0AC11DUR5_SHEEP</name>
<reference evidence="1" key="1">
    <citation type="submission" date="2020-11" db="EMBL/GenBank/DDBJ databases">
        <authorList>
            <person name="Davenport K.M."/>
            <person name="Bickhart D.M."/>
            <person name="Smith T.P.L."/>
            <person name="Murdoch B.M."/>
            <person name="Rosen B.D."/>
        </authorList>
    </citation>
    <scope>NUCLEOTIDE SEQUENCE [LARGE SCALE GENOMIC DNA]</scope>
    <source>
        <strain evidence="1">OAR_USU_Benz2616</strain>
    </source>
</reference>
<protein>
    <submittedName>
        <fullName evidence="1">Tetratricopeptide repeat domain 6</fullName>
    </submittedName>
</protein>
<evidence type="ECO:0000313" key="1">
    <source>
        <dbReference type="Ensembl" id="ENSOARP00020049477.1"/>
    </source>
</evidence>
<proteinExistence type="predicted"/>
<dbReference type="Ensembl" id="ENSOART00020058132.1">
    <property type="protein sequence ID" value="ENSOARP00020049477.1"/>
    <property type="gene ID" value="ENSOARG00020011587.2"/>
</dbReference>
<reference evidence="1" key="3">
    <citation type="submission" date="2025-09" db="UniProtKB">
        <authorList>
            <consortium name="Ensembl"/>
        </authorList>
    </citation>
    <scope>IDENTIFICATION</scope>
</reference>
<accession>A0AC11DUR5</accession>
<reference evidence="1" key="2">
    <citation type="submission" date="2025-08" db="UniProtKB">
        <authorList>
            <consortium name="Ensembl"/>
        </authorList>
    </citation>
    <scope>IDENTIFICATION</scope>
</reference>
<gene>
    <name evidence="1" type="primary">TTC6</name>
</gene>
<organism evidence="1">
    <name type="scientific">Ovis aries</name>
    <name type="common">Sheep</name>
    <dbReference type="NCBI Taxonomy" id="9940"/>
    <lineage>
        <taxon>Eukaryota</taxon>
        <taxon>Metazoa</taxon>
        <taxon>Chordata</taxon>
        <taxon>Craniata</taxon>
        <taxon>Vertebrata</taxon>
        <taxon>Euteleostomi</taxon>
        <taxon>Mammalia</taxon>
        <taxon>Eutheria</taxon>
        <taxon>Laurasiatheria</taxon>
        <taxon>Artiodactyla</taxon>
        <taxon>Ruminantia</taxon>
        <taxon>Pecora</taxon>
        <taxon>Bovidae</taxon>
        <taxon>Caprinae</taxon>
        <taxon>Ovis</taxon>
    </lineage>
</organism>